<accession>A0A1B4V3J9</accession>
<dbReference type="InterPro" id="IPR029044">
    <property type="entry name" value="Nucleotide-diphossugar_trans"/>
</dbReference>
<dbReference type="PANTHER" id="PTHR43685:SF2">
    <property type="entry name" value="GLYCOSYLTRANSFERASE 2-LIKE DOMAIN-CONTAINING PROTEIN"/>
    <property type="match status" value="1"/>
</dbReference>
<dbReference type="RefSeq" id="WP_169924018.1">
    <property type="nucleotide sequence ID" value="NZ_AP014936.1"/>
</dbReference>
<name>A0A1B4V3J9_9GAMM</name>
<dbReference type="PANTHER" id="PTHR43685">
    <property type="entry name" value="GLYCOSYLTRANSFERASE"/>
    <property type="match status" value="1"/>
</dbReference>
<evidence type="ECO:0000313" key="3">
    <source>
        <dbReference type="EMBL" id="BAU48123.1"/>
    </source>
</evidence>
<reference evidence="3 4" key="1">
    <citation type="submission" date="2015-08" db="EMBL/GenBank/DDBJ databases">
        <title>Complete genome sequence of Sulfurifustis variabilis.</title>
        <authorList>
            <person name="Miura A."/>
            <person name="Kojima H."/>
            <person name="Fukui M."/>
        </authorList>
    </citation>
    <scope>NUCLEOTIDE SEQUENCE [LARGE SCALE GENOMIC DNA]</scope>
    <source>
        <strain evidence="4">skN76</strain>
    </source>
</reference>
<dbReference type="EMBL" id="AP014936">
    <property type="protein sequence ID" value="BAU48123.1"/>
    <property type="molecule type" value="Genomic_DNA"/>
</dbReference>
<protein>
    <submittedName>
        <fullName evidence="3">Glycosyl transferase</fullName>
    </submittedName>
</protein>
<feature type="region of interest" description="Disordered" evidence="1">
    <location>
        <begin position="115"/>
        <end position="143"/>
    </location>
</feature>
<evidence type="ECO:0000259" key="2">
    <source>
        <dbReference type="Pfam" id="PF00535"/>
    </source>
</evidence>
<sequence>MTGEIPISLIVATVNRVTPLLDLLSSLRQQTWPSFEVVIVDQNRDDRLDPVLAQFGDTLDIRRLRTPDEGASRARNIGARAARGGVLAFPDDDCRYPPTLLQRVMGYLQESGADGVTGSVTDDRGKTSSGRWDPRPGPIDLRNEWTRSAEPSLFIRRGAFDAVGGFDETLGPGAGTPWGACEGDDLILRAIAKGFCFYYEPSFHVHHPARSPEEAGVCERARAYGRGMGRVMRKHGLPLRFVGYYWTRSFGGLVLASLRGDSVRRRYYAATLHGRITGWLAKP</sequence>
<feature type="domain" description="Glycosyltransferase 2-like" evidence="2">
    <location>
        <begin position="8"/>
        <end position="142"/>
    </location>
</feature>
<evidence type="ECO:0000256" key="1">
    <source>
        <dbReference type="SAM" id="MobiDB-lite"/>
    </source>
</evidence>
<evidence type="ECO:0000313" key="4">
    <source>
        <dbReference type="Proteomes" id="UP000218899"/>
    </source>
</evidence>
<dbReference type="InterPro" id="IPR050834">
    <property type="entry name" value="Glycosyltransf_2"/>
</dbReference>
<keyword evidence="4" id="KW-1185">Reference proteome</keyword>
<organism evidence="3 4">
    <name type="scientific">Sulfurifustis variabilis</name>
    <dbReference type="NCBI Taxonomy" id="1675686"/>
    <lineage>
        <taxon>Bacteria</taxon>
        <taxon>Pseudomonadati</taxon>
        <taxon>Pseudomonadota</taxon>
        <taxon>Gammaproteobacteria</taxon>
        <taxon>Acidiferrobacterales</taxon>
        <taxon>Acidiferrobacteraceae</taxon>
        <taxon>Sulfurifustis</taxon>
    </lineage>
</organism>
<dbReference type="SUPFAM" id="SSF53448">
    <property type="entry name" value="Nucleotide-diphospho-sugar transferases"/>
    <property type="match status" value="1"/>
</dbReference>
<dbReference type="Gene3D" id="3.90.550.10">
    <property type="entry name" value="Spore Coat Polysaccharide Biosynthesis Protein SpsA, Chain A"/>
    <property type="match status" value="1"/>
</dbReference>
<dbReference type="KEGG" id="sva:SVA_1561"/>
<proteinExistence type="predicted"/>
<dbReference type="InterPro" id="IPR001173">
    <property type="entry name" value="Glyco_trans_2-like"/>
</dbReference>
<dbReference type="GO" id="GO:0016740">
    <property type="term" value="F:transferase activity"/>
    <property type="evidence" value="ECO:0007669"/>
    <property type="project" value="UniProtKB-KW"/>
</dbReference>
<keyword evidence="3" id="KW-0808">Transferase</keyword>
<dbReference type="Pfam" id="PF00535">
    <property type="entry name" value="Glycos_transf_2"/>
    <property type="match status" value="1"/>
</dbReference>
<dbReference type="Proteomes" id="UP000218899">
    <property type="component" value="Chromosome"/>
</dbReference>
<gene>
    <name evidence="3" type="ORF">SVA_1561</name>
</gene>
<dbReference type="AlphaFoldDB" id="A0A1B4V3J9"/>